<feature type="compositionally biased region" description="Polar residues" evidence="10">
    <location>
        <begin position="296"/>
        <end position="313"/>
    </location>
</feature>
<gene>
    <name evidence="13" type="ordered locus">BAnh1_08890</name>
</gene>
<keyword evidence="4" id="KW-0808">Transferase</keyword>
<feature type="compositionally biased region" description="Low complexity" evidence="10">
    <location>
        <begin position="256"/>
        <end position="270"/>
    </location>
</feature>
<dbReference type="SUPFAM" id="SSF141523">
    <property type="entry name" value="L,D-transpeptidase catalytic domain-like"/>
    <property type="match status" value="1"/>
</dbReference>
<keyword evidence="7 9" id="KW-0573">Peptidoglycan synthesis</keyword>
<reference evidence="13 14" key="1">
    <citation type="journal article" date="2013" name="PLoS Genet.">
        <title>A gene transfer agent and a dynamic repertoire of secretion systems hold the keys to the explosive radiation of the emerging pathogen Bartonella.</title>
        <authorList>
            <person name="Guy L."/>
            <person name="Nystedt B."/>
            <person name="Toft C."/>
            <person name="Zaremba-Niedzwiedzka K."/>
            <person name="Berglund E.C."/>
            <person name="Granberg F."/>
            <person name="Naslund K."/>
            <person name="Eriksson A.S."/>
            <person name="Andersson S.G."/>
        </authorList>
    </citation>
    <scope>NUCLEOTIDE SEQUENCE [LARGE SCALE GENOMIC DNA]</scope>
    <source>
        <strain evidence="13 14">Aust/NH1</strain>
    </source>
</reference>
<evidence type="ECO:0000256" key="1">
    <source>
        <dbReference type="ARBA" id="ARBA00004752"/>
    </source>
</evidence>
<comment type="pathway">
    <text evidence="1 9">Cell wall biogenesis; peptidoglycan biosynthesis.</text>
</comment>
<evidence type="ECO:0000256" key="11">
    <source>
        <dbReference type="SAM" id="SignalP"/>
    </source>
</evidence>
<dbReference type="STRING" id="1094489.BAnh1_08890"/>
<dbReference type="GO" id="GO:0016757">
    <property type="term" value="F:glycosyltransferase activity"/>
    <property type="evidence" value="ECO:0007669"/>
    <property type="project" value="UniProtKB-KW"/>
</dbReference>
<dbReference type="InterPro" id="IPR050979">
    <property type="entry name" value="LD-transpeptidase"/>
</dbReference>
<evidence type="ECO:0000313" key="14">
    <source>
        <dbReference type="Proteomes" id="UP000011729"/>
    </source>
</evidence>
<keyword evidence="14" id="KW-1185">Reference proteome</keyword>
<dbReference type="GO" id="GO:0071555">
    <property type="term" value="P:cell wall organization"/>
    <property type="evidence" value="ECO:0007669"/>
    <property type="project" value="UniProtKB-UniRule"/>
</dbReference>
<evidence type="ECO:0000256" key="2">
    <source>
        <dbReference type="ARBA" id="ARBA00005992"/>
    </source>
</evidence>
<accession>M1NTX7</accession>
<keyword evidence="5" id="KW-0378">Hydrolase</keyword>
<dbReference type="Gene3D" id="2.40.440.10">
    <property type="entry name" value="L,D-transpeptidase catalytic domain-like"/>
    <property type="match status" value="1"/>
</dbReference>
<feature type="active site" description="Nucleophile" evidence="9">
    <location>
        <position position="195"/>
    </location>
</feature>
<evidence type="ECO:0000256" key="10">
    <source>
        <dbReference type="SAM" id="MobiDB-lite"/>
    </source>
</evidence>
<dbReference type="Proteomes" id="UP000011729">
    <property type="component" value="Chromosome"/>
</dbReference>
<dbReference type="PANTHER" id="PTHR30582:SF24">
    <property type="entry name" value="L,D-TRANSPEPTIDASE ERFK_SRFK-RELATED"/>
    <property type="match status" value="1"/>
</dbReference>
<dbReference type="Pfam" id="PF03734">
    <property type="entry name" value="YkuD"/>
    <property type="match status" value="1"/>
</dbReference>
<organism evidence="13 14">
    <name type="scientific">Bartonella australis (strain Aust/NH1)</name>
    <dbReference type="NCBI Taxonomy" id="1094489"/>
    <lineage>
        <taxon>Bacteria</taxon>
        <taxon>Pseudomonadati</taxon>
        <taxon>Pseudomonadota</taxon>
        <taxon>Alphaproteobacteria</taxon>
        <taxon>Hyphomicrobiales</taxon>
        <taxon>Bartonellaceae</taxon>
        <taxon>Bartonella</taxon>
    </lineage>
</organism>
<evidence type="ECO:0000256" key="3">
    <source>
        <dbReference type="ARBA" id="ARBA00022676"/>
    </source>
</evidence>
<evidence type="ECO:0000313" key="13">
    <source>
        <dbReference type="EMBL" id="AGF74763.1"/>
    </source>
</evidence>
<evidence type="ECO:0000256" key="8">
    <source>
        <dbReference type="ARBA" id="ARBA00023316"/>
    </source>
</evidence>
<dbReference type="eggNOG" id="COG1376">
    <property type="taxonomic scope" value="Bacteria"/>
</dbReference>
<dbReference type="PROSITE" id="PS52029">
    <property type="entry name" value="LD_TPASE"/>
    <property type="match status" value="1"/>
</dbReference>
<dbReference type="GO" id="GO:0018104">
    <property type="term" value="P:peptidoglycan-protein cross-linking"/>
    <property type="evidence" value="ECO:0007669"/>
    <property type="project" value="TreeGrafter"/>
</dbReference>
<evidence type="ECO:0000256" key="7">
    <source>
        <dbReference type="ARBA" id="ARBA00022984"/>
    </source>
</evidence>
<evidence type="ECO:0000259" key="12">
    <source>
        <dbReference type="PROSITE" id="PS52029"/>
    </source>
</evidence>
<dbReference type="AlphaFoldDB" id="M1NTX7"/>
<dbReference type="KEGG" id="baus:BAnh1_08890"/>
<feature type="signal peptide" evidence="11">
    <location>
        <begin position="1"/>
        <end position="18"/>
    </location>
</feature>
<protein>
    <submittedName>
        <fullName evidence="13">ErfK/YbiS/YcfS/YnhG family protein</fullName>
    </submittedName>
</protein>
<dbReference type="UniPathway" id="UPA00219"/>
<feature type="chain" id="PRO_5004016089" evidence="11">
    <location>
        <begin position="19"/>
        <end position="333"/>
    </location>
</feature>
<dbReference type="GO" id="GO:0005576">
    <property type="term" value="C:extracellular region"/>
    <property type="evidence" value="ECO:0007669"/>
    <property type="project" value="TreeGrafter"/>
</dbReference>
<dbReference type="FunFam" id="2.40.440.10:FF:000002">
    <property type="entry name" value="L,D-transpeptidase ErfK/SrfK"/>
    <property type="match status" value="1"/>
</dbReference>
<keyword evidence="11" id="KW-0732">Signal</keyword>
<evidence type="ECO:0000256" key="5">
    <source>
        <dbReference type="ARBA" id="ARBA00022801"/>
    </source>
</evidence>
<feature type="domain" description="L,D-TPase catalytic" evidence="12">
    <location>
        <begin position="82"/>
        <end position="219"/>
    </location>
</feature>
<evidence type="ECO:0000256" key="6">
    <source>
        <dbReference type="ARBA" id="ARBA00022960"/>
    </source>
</evidence>
<feature type="region of interest" description="Disordered" evidence="10">
    <location>
        <begin position="236"/>
        <end position="333"/>
    </location>
</feature>
<dbReference type="GO" id="GO:0008360">
    <property type="term" value="P:regulation of cell shape"/>
    <property type="evidence" value="ECO:0007669"/>
    <property type="project" value="UniProtKB-UniRule"/>
</dbReference>
<keyword evidence="6 9" id="KW-0133">Cell shape</keyword>
<dbReference type="CDD" id="cd16913">
    <property type="entry name" value="YkuD_like"/>
    <property type="match status" value="1"/>
</dbReference>
<dbReference type="GO" id="GO:0071972">
    <property type="term" value="F:peptidoglycan L,D-transpeptidase activity"/>
    <property type="evidence" value="ECO:0007669"/>
    <property type="project" value="TreeGrafter"/>
</dbReference>
<dbReference type="PATRIC" id="fig|1094489.3.peg.1086"/>
<dbReference type="PROSITE" id="PS51257">
    <property type="entry name" value="PROKAR_LIPOPROTEIN"/>
    <property type="match status" value="1"/>
</dbReference>
<dbReference type="EMBL" id="CP003123">
    <property type="protein sequence ID" value="AGF74763.1"/>
    <property type="molecule type" value="Genomic_DNA"/>
</dbReference>
<dbReference type="InterPro" id="IPR005490">
    <property type="entry name" value="LD_TPept_cat_dom"/>
</dbReference>
<dbReference type="InterPro" id="IPR038063">
    <property type="entry name" value="Transpep_catalytic_dom"/>
</dbReference>
<dbReference type="PANTHER" id="PTHR30582">
    <property type="entry name" value="L,D-TRANSPEPTIDASE"/>
    <property type="match status" value="1"/>
</dbReference>
<keyword evidence="8 9" id="KW-0961">Cell wall biogenesis/degradation</keyword>
<evidence type="ECO:0000256" key="9">
    <source>
        <dbReference type="PROSITE-ProRule" id="PRU01373"/>
    </source>
</evidence>
<feature type="active site" description="Proton donor/acceptor" evidence="9">
    <location>
        <position position="179"/>
    </location>
</feature>
<name>M1NTX7_BARAA</name>
<proteinExistence type="inferred from homology"/>
<comment type="similarity">
    <text evidence="2">Belongs to the YkuD family.</text>
</comment>
<keyword evidence="3" id="KW-0328">Glycosyltransferase</keyword>
<dbReference type="HOGENOM" id="CLU_833307_0_0_5"/>
<sequence length="333" mass="36212">MGLLSRCIFLIAALATLAGCSMFRSDMSPVSSPRVQNVPEEVRALYGPVTNEPYALPAVDIAAIDPKFWRQQVDYDTIYPAGTLVVDTNARFLYLVGENGKALRYGIGVGKEGLAFEGEGTIQYKRRWPNWAPTEAMMAREPERYGHLAQGMPPGPDNPLGARALYLFKNGKDTLFRIHGSHEAWSIGHAMSSGCIRLLNQDIIDLYGRVPKGSRVVVLQNGEDAFSMPDTRSVVSRGDKWALSAPDSKSADSQGARRAPSAPDSKSADSQGARWALSAPDSKSADSQGARWASSAPDSKSLASQDARQASSKSRYRPAMNRRQPDVSSDDLF</sequence>
<evidence type="ECO:0000256" key="4">
    <source>
        <dbReference type="ARBA" id="ARBA00022679"/>
    </source>
</evidence>